<evidence type="ECO:0000256" key="2">
    <source>
        <dbReference type="SAM" id="Phobius"/>
    </source>
</evidence>
<feature type="transmembrane region" description="Helical" evidence="2">
    <location>
        <begin position="24"/>
        <end position="44"/>
    </location>
</feature>
<proteinExistence type="predicted"/>
<keyword evidence="4" id="KW-1185">Reference proteome</keyword>
<keyword evidence="2" id="KW-0472">Membrane</keyword>
<organism evidence="3 4">
    <name type="scientific">Phenylobacterium soli</name>
    <dbReference type="NCBI Taxonomy" id="2170551"/>
    <lineage>
        <taxon>Bacteria</taxon>
        <taxon>Pseudomonadati</taxon>
        <taxon>Pseudomonadota</taxon>
        <taxon>Alphaproteobacteria</taxon>
        <taxon>Caulobacterales</taxon>
        <taxon>Caulobacteraceae</taxon>
        <taxon>Phenylobacterium</taxon>
    </lineage>
</organism>
<feature type="region of interest" description="Disordered" evidence="1">
    <location>
        <begin position="146"/>
        <end position="166"/>
    </location>
</feature>
<accession>A0A328AMT3</accession>
<dbReference type="EMBL" id="QFYQ01000001">
    <property type="protein sequence ID" value="RAK55869.1"/>
    <property type="molecule type" value="Genomic_DNA"/>
</dbReference>
<evidence type="ECO:0000256" key="1">
    <source>
        <dbReference type="SAM" id="MobiDB-lite"/>
    </source>
</evidence>
<name>A0A328AMT3_9CAUL</name>
<evidence type="ECO:0000313" key="3">
    <source>
        <dbReference type="EMBL" id="RAK55869.1"/>
    </source>
</evidence>
<protein>
    <submittedName>
        <fullName evidence="3">Uncharacterized protein</fullName>
    </submittedName>
</protein>
<comment type="caution">
    <text evidence="3">The sequence shown here is derived from an EMBL/GenBank/DDBJ whole genome shotgun (WGS) entry which is preliminary data.</text>
</comment>
<sequence>MAKGRRWDRAADLVGKVWNGPNTLLGLLYGAVGMGIGAILHLLTERPAPGVRWRHNAVQFTHNPFGGAGAITIGNASVYFDDPYSPEGRRTWAGVEAREGHPIWEHERQHTLQGQLLGPLYLPSNLLGGLNALIHGENWWGPHNWNERGPQRHPPRPWAPRRGGRS</sequence>
<keyword evidence="2" id="KW-0812">Transmembrane</keyword>
<dbReference type="Proteomes" id="UP000249254">
    <property type="component" value="Unassembled WGS sequence"/>
</dbReference>
<reference evidence="4" key="1">
    <citation type="submission" date="2018-05" db="EMBL/GenBank/DDBJ databases">
        <authorList>
            <person name="Li X."/>
        </authorList>
    </citation>
    <scope>NUCLEOTIDE SEQUENCE [LARGE SCALE GENOMIC DNA]</scope>
    <source>
        <strain evidence="4">LX32</strain>
    </source>
</reference>
<keyword evidence="2" id="KW-1133">Transmembrane helix</keyword>
<dbReference type="AlphaFoldDB" id="A0A328AMT3"/>
<gene>
    <name evidence="3" type="ORF">DJ017_15825</name>
</gene>
<evidence type="ECO:0000313" key="4">
    <source>
        <dbReference type="Proteomes" id="UP000249254"/>
    </source>
</evidence>